<accession>A0A6J4UP02</accession>
<gene>
    <name evidence="2" type="ORF">AVDCRST_MAG19-1101</name>
</gene>
<name>A0A6J4UP02_9BACT</name>
<feature type="non-terminal residue" evidence="2">
    <location>
        <position position="46"/>
    </location>
</feature>
<feature type="region of interest" description="Disordered" evidence="1">
    <location>
        <begin position="1"/>
        <end position="46"/>
    </location>
</feature>
<feature type="non-terminal residue" evidence="2">
    <location>
        <position position="1"/>
    </location>
</feature>
<evidence type="ECO:0000313" key="2">
    <source>
        <dbReference type="EMBL" id="CAA9554423.1"/>
    </source>
</evidence>
<proteinExistence type="predicted"/>
<dbReference type="EMBL" id="CADCWL010000044">
    <property type="protein sequence ID" value="CAA9554423.1"/>
    <property type="molecule type" value="Genomic_DNA"/>
</dbReference>
<evidence type="ECO:0000256" key="1">
    <source>
        <dbReference type="SAM" id="MobiDB-lite"/>
    </source>
</evidence>
<reference evidence="2" key="1">
    <citation type="submission" date="2020-02" db="EMBL/GenBank/DDBJ databases">
        <authorList>
            <person name="Meier V. D."/>
        </authorList>
    </citation>
    <scope>NUCLEOTIDE SEQUENCE</scope>
    <source>
        <strain evidence="2">AVDCRST_MAG19</strain>
    </source>
</reference>
<sequence>GTGDDPERDCPFPPGPRGGRPNVAGRATRNRAGRTAIRARRRGEPV</sequence>
<dbReference type="AlphaFoldDB" id="A0A6J4UP02"/>
<feature type="compositionally biased region" description="Basic residues" evidence="1">
    <location>
        <begin position="28"/>
        <end position="46"/>
    </location>
</feature>
<organism evidence="2">
    <name type="scientific">uncultured Thermomicrobiales bacterium</name>
    <dbReference type="NCBI Taxonomy" id="1645740"/>
    <lineage>
        <taxon>Bacteria</taxon>
        <taxon>Pseudomonadati</taxon>
        <taxon>Thermomicrobiota</taxon>
        <taxon>Thermomicrobia</taxon>
        <taxon>Thermomicrobiales</taxon>
        <taxon>environmental samples</taxon>
    </lineage>
</organism>
<protein>
    <submittedName>
        <fullName evidence="2">Uncharacterized protein</fullName>
    </submittedName>
</protein>